<accession>A0A1B9GK10</accession>
<feature type="compositionally biased region" description="Polar residues" evidence="1">
    <location>
        <begin position="48"/>
        <end position="57"/>
    </location>
</feature>
<evidence type="ECO:0000313" key="2">
    <source>
        <dbReference type="EMBL" id="OCF31293.1"/>
    </source>
</evidence>
<dbReference type="EMBL" id="KV700136">
    <property type="protein sequence ID" value="OCF31293.1"/>
    <property type="molecule type" value="Genomic_DNA"/>
</dbReference>
<gene>
    <name evidence="2" type="ORF">I316_07079</name>
</gene>
<organism evidence="2 3">
    <name type="scientific">Kwoniella heveanensis BCC8398</name>
    <dbReference type="NCBI Taxonomy" id="1296120"/>
    <lineage>
        <taxon>Eukaryota</taxon>
        <taxon>Fungi</taxon>
        <taxon>Dikarya</taxon>
        <taxon>Basidiomycota</taxon>
        <taxon>Agaricomycotina</taxon>
        <taxon>Tremellomycetes</taxon>
        <taxon>Tremellales</taxon>
        <taxon>Cryptococcaceae</taxon>
        <taxon>Kwoniella</taxon>
    </lineage>
</organism>
<dbReference type="AlphaFoldDB" id="A0A1B9GK10"/>
<keyword evidence="3" id="KW-1185">Reference proteome</keyword>
<sequence>MSSHQPSTQDQASIRSSARPPKFRKSTSYYFSAAQVQAARNSDRRNGDTNVSVSSQPSREERSAVALSASSSTVHPFVHSNQAESAQSDDISGTRNHTASDGKSVGTAQGSAHQDPVSAFQEREKKPSLGAGRQDSSPPRS</sequence>
<reference evidence="3" key="2">
    <citation type="submission" date="2013-12" db="EMBL/GenBank/DDBJ databases">
        <title>Evolution of pathogenesis and genome organization in the Tremellales.</title>
        <authorList>
            <person name="Cuomo C."/>
            <person name="Litvintseva A."/>
            <person name="Heitman J."/>
            <person name="Chen Y."/>
            <person name="Sun S."/>
            <person name="Springer D."/>
            <person name="Dromer F."/>
            <person name="Young S."/>
            <person name="Zeng Q."/>
            <person name="Chapman S."/>
            <person name="Gujja S."/>
            <person name="Saif S."/>
            <person name="Birren B."/>
        </authorList>
    </citation>
    <scope>NUCLEOTIDE SEQUENCE [LARGE SCALE GENOMIC DNA]</scope>
    <source>
        <strain evidence="3">BCC8398</strain>
    </source>
</reference>
<dbReference type="Proteomes" id="UP000092666">
    <property type="component" value="Unassembled WGS sequence"/>
</dbReference>
<feature type="compositionally biased region" description="Polar residues" evidence="1">
    <location>
        <begin position="79"/>
        <end position="112"/>
    </location>
</feature>
<evidence type="ECO:0000256" key="1">
    <source>
        <dbReference type="SAM" id="MobiDB-lite"/>
    </source>
</evidence>
<feature type="compositionally biased region" description="Polar residues" evidence="1">
    <location>
        <begin position="1"/>
        <end position="16"/>
    </location>
</feature>
<feature type="region of interest" description="Disordered" evidence="1">
    <location>
        <begin position="1"/>
        <end position="141"/>
    </location>
</feature>
<proteinExistence type="predicted"/>
<evidence type="ECO:0000313" key="3">
    <source>
        <dbReference type="Proteomes" id="UP000092666"/>
    </source>
</evidence>
<feature type="compositionally biased region" description="Polar residues" evidence="1">
    <location>
        <begin position="26"/>
        <end position="40"/>
    </location>
</feature>
<name>A0A1B9GK10_9TREE</name>
<protein>
    <submittedName>
        <fullName evidence="2">Uncharacterized protein</fullName>
    </submittedName>
</protein>
<reference evidence="2 3" key="1">
    <citation type="submission" date="2013-07" db="EMBL/GenBank/DDBJ databases">
        <title>The Genome Sequence of Cryptococcus heveanensis BCC8398.</title>
        <authorList>
            <consortium name="The Broad Institute Genome Sequencing Platform"/>
            <person name="Cuomo C."/>
            <person name="Litvintseva A."/>
            <person name="Chen Y."/>
            <person name="Heitman J."/>
            <person name="Sun S."/>
            <person name="Springer D."/>
            <person name="Dromer F."/>
            <person name="Young S.K."/>
            <person name="Zeng Q."/>
            <person name="Gargeya S."/>
            <person name="Fitzgerald M."/>
            <person name="Abouelleil A."/>
            <person name="Alvarado L."/>
            <person name="Berlin A.M."/>
            <person name="Chapman S.B."/>
            <person name="Dewar J."/>
            <person name="Goldberg J."/>
            <person name="Griggs A."/>
            <person name="Gujja S."/>
            <person name="Hansen M."/>
            <person name="Howarth C."/>
            <person name="Imamovic A."/>
            <person name="Larimer J."/>
            <person name="McCowan C."/>
            <person name="Murphy C."/>
            <person name="Pearson M."/>
            <person name="Priest M."/>
            <person name="Roberts A."/>
            <person name="Saif S."/>
            <person name="Shea T."/>
            <person name="Sykes S."/>
            <person name="Wortman J."/>
            <person name="Nusbaum C."/>
            <person name="Birren B."/>
        </authorList>
    </citation>
    <scope>NUCLEOTIDE SEQUENCE [LARGE SCALE GENOMIC DNA]</scope>
    <source>
        <strain evidence="2 3">BCC8398</strain>
    </source>
</reference>